<dbReference type="RefSeq" id="WP_015403224.1">
    <property type="nucleotide sequence ID" value="NC_020304.1"/>
</dbReference>
<reference evidence="2" key="1">
    <citation type="journal article" date="2013" name="Stand. Genomic Sci.">
        <title>Complete genome sequence of Desulfocapsa sulfexigens, a marine deltaproteobacterium specialized in disproportionating inorganic sulfur compounds.</title>
        <authorList>
            <person name="Finster K.W."/>
            <person name="Kjeldsen K.U."/>
            <person name="Kube M."/>
            <person name="Reinhardt R."/>
            <person name="Mussmann M."/>
            <person name="Amann R."/>
            <person name="Schreiber L."/>
        </authorList>
    </citation>
    <scope>NUCLEOTIDE SEQUENCE [LARGE SCALE GENOMIC DNA]</scope>
    <source>
        <strain evidence="2">DSM 10523 / SB164P1</strain>
    </source>
</reference>
<dbReference type="EMBL" id="CP003985">
    <property type="protein sequence ID" value="AGF77528.1"/>
    <property type="molecule type" value="Genomic_DNA"/>
</dbReference>
<dbReference type="OrthoDB" id="9780934at2"/>
<dbReference type="KEGG" id="dsf:UWK_00954"/>
<dbReference type="Pfam" id="PF03692">
    <property type="entry name" value="CxxCxxCC"/>
    <property type="match status" value="1"/>
</dbReference>
<evidence type="ECO:0000313" key="2">
    <source>
        <dbReference type="Proteomes" id="UP000011721"/>
    </source>
</evidence>
<accession>M1P230</accession>
<dbReference type="HOGENOM" id="CLU_1774409_0_0_7"/>
<dbReference type="Proteomes" id="UP000011721">
    <property type="component" value="Chromosome"/>
</dbReference>
<gene>
    <name evidence="1" type="ordered locus">UWK_00954</name>
</gene>
<dbReference type="PANTHER" id="PTHR35866:SF1">
    <property type="entry name" value="YKGJ FAMILY CYSTEINE CLUSTER PROTEIN"/>
    <property type="match status" value="1"/>
</dbReference>
<proteinExistence type="predicted"/>
<dbReference type="InterPro" id="IPR005358">
    <property type="entry name" value="Puta_zinc/iron-chelating_dom"/>
</dbReference>
<dbReference type="STRING" id="1167006.UWK_00954"/>
<keyword evidence="2" id="KW-1185">Reference proteome</keyword>
<dbReference type="PANTHER" id="PTHR35866">
    <property type="entry name" value="PUTATIVE-RELATED"/>
    <property type="match status" value="1"/>
</dbReference>
<name>M1P230_DESSD</name>
<sequence>MTLNPPDHDHLKTLLQECRQCGTCCRKYKKVLLQGDEPEFIKKMGGHVGVDATLRELREKPLEQLIEENKQKGKVYMIHPDDKGCIFLERRNGLYRCKIYNYRPLSCKGFRCNLADNSFLSLFATDSIHLLGQDRFGLPLDKKNSPI</sequence>
<organism evidence="1 2">
    <name type="scientific">Desulfocapsa sulfexigens (strain DSM 10523 / SB164P1)</name>
    <dbReference type="NCBI Taxonomy" id="1167006"/>
    <lineage>
        <taxon>Bacteria</taxon>
        <taxon>Pseudomonadati</taxon>
        <taxon>Thermodesulfobacteriota</taxon>
        <taxon>Desulfobulbia</taxon>
        <taxon>Desulfobulbales</taxon>
        <taxon>Desulfocapsaceae</taxon>
        <taxon>Desulfocapsa</taxon>
    </lineage>
</organism>
<evidence type="ECO:0000313" key="1">
    <source>
        <dbReference type="EMBL" id="AGF77528.1"/>
    </source>
</evidence>
<dbReference type="eggNOG" id="COG0727">
    <property type="taxonomic scope" value="Bacteria"/>
</dbReference>
<protein>
    <submittedName>
        <fullName evidence="1">Uncharacterized protein family (UPF0153)</fullName>
    </submittedName>
</protein>
<dbReference type="AlphaFoldDB" id="M1P230"/>